<dbReference type="OrthoDB" id="7482077at2759"/>
<comment type="caution">
    <text evidence="1">The sequence shown here is derived from an EMBL/GenBank/DDBJ whole genome shotgun (WGS) entry which is preliminary data.</text>
</comment>
<evidence type="ECO:0000313" key="2">
    <source>
        <dbReference type="Proteomes" id="UP000838756"/>
    </source>
</evidence>
<gene>
    <name evidence="1" type="primary">jg15715</name>
    <name evidence="1" type="ORF">PAEG_LOCUS24970</name>
</gene>
<dbReference type="Proteomes" id="UP000838756">
    <property type="component" value="Unassembled WGS sequence"/>
</dbReference>
<dbReference type="EMBL" id="CAKXAJ010026285">
    <property type="protein sequence ID" value="CAH2265631.1"/>
    <property type="molecule type" value="Genomic_DNA"/>
</dbReference>
<dbReference type="AlphaFoldDB" id="A0A8S4SEB9"/>
<keyword evidence="2" id="KW-1185">Reference proteome</keyword>
<sequence>MGKVAGKRRICRKRKSWLRNIREWTGIASAAQLFSLAREKKKISKTDGQPSLVGEAPKEEEDYIIKYRY</sequence>
<accession>A0A8S4SEB9</accession>
<evidence type="ECO:0000313" key="1">
    <source>
        <dbReference type="EMBL" id="CAH2265631.1"/>
    </source>
</evidence>
<reference evidence="1" key="1">
    <citation type="submission" date="2022-03" db="EMBL/GenBank/DDBJ databases">
        <authorList>
            <person name="Lindestad O."/>
        </authorList>
    </citation>
    <scope>NUCLEOTIDE SEQUENCE</scope>
</reference>
<organism evidence="1 2">
    <name type="scientific">Pararge aegeria aegeria</name>
    <dbReference type="NCBI Taxonomy" id="348720"/>
    <lineage>
        <taxon>Eukaryota</taxon>
        <taxon>Metazoa</taxon>
        <taxon>Ecdysozoa</taxon>
        <taxon>Arthropoda</taxon>
        <taxon>Hexapoda</taxon>
        <taxon>Insecta</taxon>
        <taxon>Pterygota</taxon>
        <taxon>Neoptera</taxon>
        <taxon>Endopterygota</taxon>
        <taxon>Lepidoptera</taxon>
        <taxon>Glossata</taxon>
        <taxon>Ditrysia</taxon>
        <taxon>Papilionoidea</taxon>
        <taxon>Nymphalidae</taxon>
        <taxon>Satyrinae</taxon>
        <taxon>Satyrini</taxon>
        <taxon>Parargina</taxon>
        <taxon>Pararge</taxon>
    </lineage>
</organism>
<protein>
    <submittedName>
        <fullName evidence="1">Jg15715 protein</fullName>
    </submittedName>
</protein>
<proteinExistence type="predicted"/>
<name>A0A8S4SEB9_9NEOP</name>